<dbReference type="OrthoDB" id="1840940at2759"/>
<evidence type="ECO:0000313" key="2">
    <source>
        <dbReference type="EMBL" id="KAF6167814.1"/>
    </source>
</evidence>
<comment type="similarity">
    <text evidence="1">Belongs to the ARG7 family.</text>
</comment>
<dbReference type="EMBL" id="JACGCM010000715">
    <property type="protein sequence ID" value="KAF6167814.1"/>
    <property type="molecule type" value="Genomic_DNA"/>
</dbReference>
<dbReference type="PANTHER" id="PTHR31374">
    <property type="entry name" value="AUXIN-INDUCED PROTEIN-LIKE-RELATED"/>
    <property type="match status" value="1"/>
</dbReference>
<organism evidence="2 3">
    <name type="scientific">Kingdonia uniflora</name>
    <dbReference type="NCBI Taxonomy" id="39325"/>
    <lineage>
        <taxon>Eukaryota</taxon>
        <taxon>Viridiplantae</taxon>
        <taxon>Streptophyta</taxon>
        <taxon>Embryophyta</taxon>
        <taxon>Tracheophyta</taxon>
        <taxon>Spermatophyta</taxon>
        <taxon>Magnoliopsida</taxon>
        <taxon>Ranunculales</taxon>
        <taxon>Circaeasteraceae</taxon>
        <taxon>Kingdonia</taxon>
    </lineage>
</organism>
<keyword evidence="3" id="KW-1185">Reference proteome</keyword>
<name>A0A7J7NLF4_9MAGN</name>
<dbReference type="Pfam" id="PF02519">
    <property type="entry name" value="Auxin_inducible"/>
    <property type="match status" value="1"/>
</dbReference>
<gene>
    <name evidence="2" type="ORF">GIB67_027592</name>
</gene>
<comment type="caution">
    <text evidence="2">The sequence shown here is derived from an EMBL/GenBank/DDBJ whole genome shotgun (WGS) entry which is preliminary data.</text>
</comment>
<evidence type="ECO:0000256" key="1">
    <source>
        <dbReference type="ARBA" id="ARBA00006974"/>
    </source>
</evidence>
<reference evidence="2 3" key="1">
    <citation type="journal article" date="2020" name="IScience">
        <title>Genome Sequencing of the Endangered Kingdonia uniflora (Circaeasteraceae, Ranunculales) Reveals Potential Mechanisms of Evolutionary Specialization.</title>
        <authorList>
            <person name="Sun Y."/>
            <person name="Deng T."/>
            <person name="Zhang A."/>
            <person name="Moore M.J."/>
            <person name="Landis J.B."/>
            <person name="Lin N."/>
            <person name="Zhang H."/>
            <person name="Zhang X."/>
            <person name="Huang J."/>
            <person name="Zhang X."/>
            <person name="Sun H."/>
            <person name="Wang H."/>
        </authorList>
    </citation>
    <scope>NUCLEOTIDE SEQUENCE [LARGE SCALE GENOMIC DNA]</scope>
    <source>
        <strain evidence="2">TB1705</strain>
        <tissue evidence="2">Leaf</tissue>
    </source>
</reference>
<dbReference type="AlphaFoldDB" id="A0A7J7NLF4"/>
<dbReference type="PANTHER" id="PTHR31374:SF9">
    <property type="entry name" value="AUXIN-RESPONSIVE FAMILY PROTEIN"/>
    <property type="match status" value="1"/>
</dbReference>
<accession>A0A7J7NLF4</accession>
<dbReference type="InterPro" id="IPR003676">
    <property type="entry name" value="SAUR_fam"/>
</dbReference>
<protein>
    <recommendedName>
        <fullName evidence="4">Small auxin up regulated protein</fullName>
    </recommendedName>
</protein>
<dbReference type="Proteomes" id="UP000541444">
    <property type="component" value="Unassembled WGS sequence"/>
</dbReference>
<evidence type="ECO:0008006" key="4">
    <source>
        <dbReference type="Google" id="ProtNLM"/>
    </source>
</evidence>
<proteinExistence type="inferred from homology"/>
<sequence>MSLKISSSSCDNCCQWILRSCLHEKHIIPKDVPKGHLVVYVGEEHTRFVIKVALLKHPFFKALLDQAQEEYEFNSNSKLCIPCDEKFFASILRCAKTRQD</sequence>
<dbReference type="GO" id="GO:0009733">
    <property type="term" value="P:response to auxin"/>
    <property type="evidence" value="ECO:0007669"/>
    <property type="project" value="InterPro"/>
</dbReference>
<evidence type="ECO:0000313" key="3">
    <source>
        <dbReference type="Proteomes" id="UP000541444"/>
    </source>
</evidence>